<dbReference type="CDD" id="cd23343">
    <property type="entry name" value="beta-trefoil_FSCN_BglX-like"/>
    <property type="match status" value="1"/>
</dbReference>
<dbReference type="InterPro" id="IPR044993">
    <property type="entry name" value="BXL"/>
</dbReference>
<dbReference type="Pfam" id="PF01915">
    <property type="entry name" value="Glyco_hydro_3_C"/>
    <property type="match status" value="1"/>
</dbReference>
<keyword evidence="3 6" id="KW-0378">Hydrolase</keyword>
<dbReference type="Proteomes" id="UP000574133">
    <property type="component" value="Unassembled WGS sequence"/>
</dbReference>
<feature type="non-terminal residue" evidence="6">
    <location>
        <position position="557"/>
    </location>
</feature>
<dbReference type="GO" id="GO:0031222">
    <property type="term" value="P:arabinan catabolic process"/>
    <property type="evidence" value="ECO:0007669"/>
    <property type="project" value="TreeGrafter"/>
</dbReference>
<evidence type="ECO:0000256" key="1">
    <source>
        <dbReference type="ARBA" id="ARBA00005336"/>
    </source>
</evidence>
<proteinExistence type="inferred from homology"/>
<feature type="domain" description="Glycoside hydrolase family 3 N-terminal" evidence="4">
    <location>
        <begin position="19"/>
        <end position="270"/>
    </location>
</feature>
<reference evidence="6 7" key="1">
    <citation type="submission" date="2020-08" db="EMBL/GenBank/DDBJ databases">
        <title>Cohnella phylogeny.</title>
        <authorList>
            <person name="Dunlap C."/>
        </authorList>
    </citation>
    <scope>NUCLEOTIDE SEQUENCE [LARGE SCALE GENOMIC DNA]</scope>
    <source>
        <strain evidence="6 7">DSM 103658</strain>
    </source>
</reference>
<protein>
    <submittedName>
        <fullName evidence="6">Glycoside hydrolase family 3 protein</fullName>
    </submittedName>
</protein>
<dbReference type="InterPro" id="IPR017853">
    <property type="entry name" value="GH"/>
</dbReference>
<evidence type="ECO:0000256" key="2">
    <source>
        <dbReference type="ARBA" id="ARBA00022729"/>
    </source>
</evidence>
<dbReference type="Gene3D" id="3.40.50.1700">
    <property type="entry name" value="Glycoside hydrolase family 3 C-terminal domain"/>
    <property type="match status" value="1"/>
</dbReference>
<evidence type="ECO:0000259" key="5">
    <source>
        <dbReference type="Pfam" id="PF01915"/>
    </source>
</evidence>
<dbReference type="GO" id="GO:0046556">
    <property type="term" value="F:alpha-L-arabinofuranosidase activity"/>
    <property type="evidence" value="ECO:0007669"/>
    <property type="project" value="TreeGrafter"/>
</dbReference>
<dbReference type="GO" id="GO:0045493">
    <property type="term" value="P:xylan catabolic process"/>
    <property type="evidence" value="ECO:0007669"/>
    <property type="project" value="InterPro"/>
</dbReference>
<sequence length="557" mass="60075">MCQYQDEVPRLGVKPYKHGTEAAHGIAWLGEATAFPQPVGLACTWDTELLRQVGEAIGTEARGFFRRDPGKNGLTLWAPTVDMERDPRWGRNEEAYGEDPVLAGKLTAALAQGIQGDHPFYLRAVASLKHFIGNNNEVDRGECSVSIDPRNMREYYLKAFEIPFKEGGAQSMMTAYNSVNGVPANLNPQVNDVVKREWGMNGFVVSDAGDVLGTVKDHKYLDHYKDAVAQSIKSGIDSITDDHPISKQAIRDALADGTLTENDLDIALRNTFRVRMRLGEFDPADRNPYASIGEDVILSDAHRQVSLEAARKNVVLLKNADDALPLNAARASKVAVVGPLADIVYRDWYSGTLPYTVTPLEAIRGKLSAAGGEALYASGNDCVKLTANGKFVMTRPDGKLAAAADSADSAETFELTDWGWRAHTIVAGSTGKYVTTADDVHVTADSEEIFGWFTKEALLIDRLAEGKLDVAAWNNARIGIGEGGLLTVDPERAEERSSLGSPEERAAAAQAAVQVTATAFDTVSVEDGIEEAVSAARSADAAIVFVGNHPLVNGKET</sequence>
<gene>
    <name evidence="6" type="ORF">H4Q31_16025</name>
</gene>
<dbReference type="Pfam" id="PF00933">
    <property type="entry name" value="Glyco_hydro_3"/>
    <property type="match status" value="1"/>
</dbReference>
<dbReference type="InterPro" id="IPR008999">
    <property type="entry name" value="Actin-crosslinking"/>
</dbReference>
<dbReference type="InterPro" id="IPR001764">
    <property type="entry name" value="Glyco_hydro_3_N"/>
</dbReference>
<dbReference type="InterPro" id="IPR002772">
    <property type="entry name" value="Glyco_hydro_3_C"/>
</dbReference>
<keyword evidence="2" id="KW-0732">Signal</keyword>
<name>A0A841TFS4_9BACL</name>
<feature type="domain" description="Glycoside hydrolase family 3 C-terminal" evidence="5">
    <location>
        <begin position="314"/>
        <end position="552"/>
    </location>
</feature>
<keyword evidence="7" id="KW-1185">Reference proteome</keyword>
<dbReference type="AlphaFoldDB" id="A0A841TFS4"/>
<dbReference type="GO" id="GO:0009044">
    <property type="term" value="F:xylan 1,4-beta-xylosidase activity"/>
    <property type="evidence" value="ECO:0007669"/>
    <property type="project" value="InterPro"/>
</dbReference>
<dbReference type="Gene3D" id="3.20.20.300">
    <property type="entry name" value="Glycoside hydrolase, family 3, N-terminal domain"/>
    <property type="match status" value="1"/>
</dbReference>
<organism evidence="6 7">
    <name type="scientific">Cohnella lubricantis</name>
    <dbReference type="NCBI Taxonomy" id="2163172"/>
    <lineage>
        <taxon>Bacteria</taxon>
        <taxon>Bacillati</taxon>
        <taxon>Bacillota</taxon>
        <taxon>Bacilli</taxon>
        <taxon>Bacillales</taxon>
        <taxon>Paenibacillaceae</taxon>
        <taxon>Cohnella</taxon>
    </lineage>
</organism>
<comment type="caution">
    <text evidence="6">The sequence shown here is derived from an EMBL/GenBank/DDBJ whole genome shotgun (WGS) entry which is preliminary data.</text>
</comment>
<dbReference type="Gene3D" id="2.60.120.380">
    <property type="match status" value="1"/>
</dbReference>
<dbReference type="SUPFAM" id="SSF52279">
    <property type="entry name" value="Beta-D-glucan exohydrolase, C-terminal domain"/>
    <property type="match status" value="1"/>
</dbReference>
<dbReference type="PRINTS" id="PR00133">
    <property type="entry name" value="GLHYDRLASE3"/>
</dbReference>
<dbReference type="SUPFAM" id="SSF51445">
    <property type="entry name" value="(Trans)glycosidases"/>
    <property type="match status" value="1"/>
</dbReference>
<evidence type="ECO:0000259" key="4">
    <source>
        <dbReference type="Pfam" id="PF00933"/>
    </source>
</evidence>
<evidence type="ECO:0000256" key="3">
    <source>
        <dbReference type="ARBA" id="ARBA00022801"/>
    </source>
</evidence>
<dbReference type="InterPro" id="IPR036962">
    <property type="entry name" value="Glyco_hydro_3_N_sf"/>
</dbReference>
<evidence type="ECO:0000313" key="7">
    <source>
        <dbReference type="Proteomes" id="UP000574133"/>
    </source>
</evidence>
<dbReference type="EMBL" id="JACJVN010000061">
    <property type="protein sequence ID" value="MBB6678799.1"/>
    <property type="molecule type" value="Genomic_DNA"/>
</dbReference>
<comment type="similarity">
    <text evidence="1">Belongs to the glycosyl hydrolase 3 family.</text>
</comment>
<accession>A0A841TFS4</accession>
<dbReference type="PANTHER" id="PTHR42721">
    <property type="entry name" value="SUGAR HYDROLASE-RELATED"/>
    <property type="match status" value="1"/>
</dbReference>
<dbReference type="SUPFAM" id="SSF50405">
    <property type="entry name" value="Actin-crosslinking proteins"/>
    <property type="match status" value="1"/>
</dbReference>
<evidence type="ECO:0000313" key="6">
    <source>
        <dbReference type="EMBL" id="MBB6678799.1"/>
    </source>
</evidence>
<dbReference type="InterPro" id="IPR036881">
    <property type="entry name" value="Glyco_hydro_3_C_sf"/>
</dbReference>
<dbReference type="PANTHER" id="PTHR42721:SF3">
    <property type="entry name" value="BETA-D-XYLOSIDASE 5-RELATED"/>
    <property type="match status" value="1"/>
</dbReference>